<organism evidence="1 2">
    <name type="scientific">Fulvivirga marina</name>
    <dbReference type="NCBI Taxonomy" id="2494733"/>
    <lineage>
        <taxon>Bacteria</taxon>
        <taxon>Pseudomonadati</taxon>
        <taxon>Bacteroidota</taxon>
        <taxon>Cytophagia</taxon>
        <taxon>Cytophagales</taxon>
        <taxon>Fulvivirgaceae</taxon>
        <taxon>Fulvivirga</taxon>
    </lineage>
</organism>
<proteinExistence type="predicted"/>
<dbReference type="AlphaFoldDB" id="A0A937FWL3"/>
<evidence type="ECO:0000313" key="1">
    <source>
        <dbReference type="EMBL" id="MBL6445725.1"/>
    </source>
</evidence>
<gene>
    <name evidence="1" type="ORF">JMN32_05355</name>
</gene>
<dbReference type="EMBL" id="JAEUGD010000018">
    <property type="protein sequence ID" value="MBL6445725.1"/>
    <property type="molecule type" value="Genomic_DNA"/>
</dbReference>
<dbReference type="Proteomes" id="UP000614216">
    <property type="component" value="Unassembled WGS sequence"/>
</dbReference>
<dbReference type="RefSeq" id="WP_202855268.1">
    <property type="nucleotide sequence ID" value="NZ_JAEUGD010000018.1"/>
</dbReference>
<evidence type="ECO:0000313" key="2">
    <source>
        <dbReference type="Proteomes" id="UP000614216"/>
    </source>
</evidence>
<accession>A0A937FWL3</accession>
<keyword evidence="2" id="KW-1185">Reference proteome</keyword>
<reference evidence="1" key="1">
    <citation type="submission" date="2021-01" db="EMBL/GenBank/DDBJ databases">
        <title>Fulvivirga kasyanovii gen. nov., sp nov., a novel member of the phylum Bacteroidetes isolated from seawater in a mussel farm.</title>
        <authorList>
            <person name="Zhao L.-H."/>
            <person name="Wang Z.-J."/>
        </authorList>
    </citation>
    <scope>NUCLEOTIDE SEQUENCE</scope>
    <source>
        <strain evidence="1">29W222</strain>
    </source>
</reference>
<sequence length="132" mass="15197">MDNQDIKAVERYPFFQFKVEEAGKLVTKDWELSKRTVRIKGIQLSSSYYDKLFLRGTLKVEIGGEEIIPEGFPCRAFLSTGDVSPSERFFHLGDVPPGDLSLKFRFQDNDHVRAPFENGYEIYVLLITDEKA</sequence>
<protein>
    <submittedName>
        <fullName evidence="1">Uncharacterized protein</fullName>
    </submittedName>
</protein>
<name>A0A937FWL3_9BACT</name>
<comment type="caution">
    <text evidence="1">The sequence shown here is derived from an EMBL/GenBank/DDBJ whole genome shotgun (WGS) entry which is preliminary data.</text>
</comment>